<organism evidence="1">
    <name type="scientific">Lepeophtheirus salmonis</name>
    <name type="common">Salmon louse</name>
    <name type="synonym">Caligus salmonis</name>
    <dbReference type="NCBI Taxonomy" id="72036"/>
    <lineage>
        <taxon>Eukaryota</taxon>
        <taxon>Metazoa</taxon>
        <taxon>Ecdysozoa</taxon>
        <taxon>Arthropoda</taxon>
        <taxon>Crustacea</taxon>
        <taxon>Multicrustacea</taxon>
        <taxon>Hexanauplia</taxon>
        <taxon>Copepoda</taxon>
        <taxon>Siphonostomatoida</taxon>
        <taxon>Caligidae</taxon>
        <taxon>Lepeophtheirus</taxon>
    </lineage>
</organism>
<feature type="non-terminal residue" evidence="1">
    <location>
        <position position="1"/>
    </location>
</feature>
<protein>
    <submittedName>
        <fullName evidence="1">Uncharacterized protein</fullName>
    </submittedName>
</protein>
<proteinExistence type="predicted"/>
<accession>A0A0K2VC33</accession>
<sequence length="49" mass="5554">TATSLISNRYGLWSGRWNVYFLHLIAACIKLNEKSLQLSCSPPKILENC</sequence>
<dbReference type="EMBL" id="HACA01030391">
    <property type="protein sequence ID" value="CDW47752.1"/>
    <property type="molecule type" value="Transcribed_RNA"/>
</dbReference>
<dbReference type="AlphaFoldDB" id="A0A0K2VC33"/>
<reference evidence="1" key="1">
    <citation type="submission" date="2014-05" db="EMBL/GenBank/DDBJ databases">
        <authorList>
            <person name="Chronopoulou M."/>
        </authorList>
    </citation>
    <scope>NUCLEOTIDE SEQUENCE</scope>
    <source>
        <tissue evidence="1">Whole organism</tissue>
    </source>
</reference>
<name>A0A0K2VC33_LEPSM</name>
<evidence type="ECO:0000313" key="1">
    <source>
        <dbReference type="EMBL" id="CDW47752.1"/>
    </source>
</evidence>